<dbReference type="InterPro" id="IPR041692">
    <property type="entry name" value="HHH_9"/>
</dbReference>
<dbReference type="PANTHER" id="PTHR10724">
    <property type="entry name" value="30S RIBOSOMAL PROTEIN S1"/>
    <property type="match status" value="1"/>
</dbReference>
<dbReference type="Pfam" id="PF12836">
    <property type="entry name" value="HHH_3"/>
    <property type="match status" value="1"/>
</dbReference>
<dbReference type="Gene3D" id="1.10.3500.10">
    <property type="entry name" value="Tex N-terminal region-like"/>
    <property type="match status" value="1"/>
</dbReference>
<keyword evidence="4" id="KW-1185">Reference proteome</keyword>
<dbReference type="SUPFAM" id="SSF47781">
    <property type="entry name" value="RuvA domain 2-like"/>
    <property type="match status" value="2"/>
</dbReference>
<dbReference type="InterPro" id="IPR012340">
    <property type="entry name" value="NA-bd_OB-fold"/>
</dbReference>
<dbReference type="InterPro" id="IPR044146">
    <property type="entry name" value="S1_Tex"/>
</dbReference>
<dbReference type="InterPro" id="IPR023323">
    <property type="entry name" value="Tex-like_dom_sf"/>
</dbReference>
<dbReference type="Gene3D" id="1.10.150.310">
    <property type="entry name" value="Tex RuvX-like domain-like"/>
    <property type="match status" value="1"/>
</dbReference>
<protein>
    <submittedName>
        <fullName evidence="3">RNA-binding transcriptional accessory protein</fullName>
    </submittedName>
</protein>
<gene>
    <name evidence="3" type="ORF">E2556_10960</name>
</gene>
<feature type="domain" description="S1 motif" evidence="2">
    <location>
        <begin position="642"/>
        <end position="711"/>
    </location>
</feature>
<name>A0ABY2KAB4_9STAP</name>
<dbReference type="InterPro" id="IPR003029">
    <property type="entry name" value="S1_domain"/>
</dbReference>
<dbReference type="Pfam" id="PF09371">
    <property type="entry name" value="Tex_N"/>
    <property type="match status" value="1"/>
</dbReference>
<evidence type="ECO:0000313" key="4">
    <source>
        <dbReference type="Proteomes" id="UP000298482"/>
    </source>
</evidence>
<dbReference type="InterPro" id="IPR006641">
    <property type="entry name" value="YqgF/RNaseH-like_dom"/>
</dbReference>
<dbReference type="EMBL" id="SRJF01000020">
    <property type="protein sequence ID" value="TGA73090.1"/>
    <property type="molecule type" value="Genomic_DNA"/>
</dbReference>
<dbReference type="InterPro" id="IPR010994">
    <property type="entry name" value="RuvA_2-like"/>
</dbReference>
<dbReference type="Pfam" id="PF00575">
    <property type="entry name" value="S1"/>
    <property type="match status" value="1"/>
</dbReference>
<comment type="caution">
    <text evidence="3">The sequence shown here is derived from an EMBL/GenBank/DDBJ whole genome shotgun (WGS) entry which is preliminary data.</text>
</comment>
<evidence type="ECO:0000256" key="1">
    <source>
        <dbReference type="ARBA" id="ARBA00025604"/>
    </source>
</evidence>
<dbReference type="InterPro" id="IPR055179">
    <property type="entry name" value="Tex-like_central_region"/>
</dbReference>
<dbReference type="SMART" id="SM00316">
    <property type="entry name" value="S1"/>
    <property type="match status" value="1"/>
</dbReference>
<dbReference type="PANTHER" id="PTHR10724:SF10">
    <property type="entry name" value="S1 RNA-BINDING DOMAIN-CONTAINING PROTEIN 1"/>
    <property type="match status" value="1"/>
</dbReference>
<dbReference type="SUPFAM" id="SSF53098">
    <property type="entry name" value="Ribonuclease H-like"/>
    <property type="match status" value="1"/>
</dbReference>
<dbReference type="InterPro" id="IPR050437">
    <property type="entry name" value="Ribos_protein_bS1-like"/>
</dbReference>
<dbReference type="RefSeq" id="WP_103329702.1">
    <property type="nucleotide sequence ID" value="NZ_PPRD01000082.1"/>
</dbReference>
<organism evidence="3 4">
    <name type="scientific">Staphylococcus croceilyticus</name>
    <dbReference type="NCBI Taxonomy" id="319942"/>
    <lineage>
        <taxon>Bacteria</taxon>
        <taxon>Bacillati</taxon>
        <taxon>Bacillota</taxon>
        <taxon>Bacilli</taxon>
        <taxon>Bacillales</taxon>
        <taxon>Staphylococcaceae</taxon>
        <taxon>Staphylococcus</taxon>
    </lineage>
</organism>
<dbReference type="InterPro" id="IPR037027">
    <property type="entry name" value="YqgF/RNaseH-like_dom_sf"/>
</dbReference>
<dbReference type="Pfam" id="PF22706">
    <property type="entry name" value="Tex_central_region"/>
    <property type="match status" value="1"/>
</dbReference>
<dbReference type="InterPro" id="IPR023319">
    <property type="entry name" value="Tex-like_HTH_dom_sf"/>
</dbReference>
<dbReference type="SMART" id="SM00732">
    <property type="entry name" value="YqgFc"/>
    <property type="match status" value="1"/>
</dbReference>
<dbReference type="Gene3D" id="3.30.420.140">
    <property type="entry name" value="YqgF/RNase H-like domain"/>
    <property type="match status" value="1"/>
</dbReference>
<dbReference type="Gene3D" id="1.10.10.650">
    <property type="entry name" value="RuvA domain 2-like"/>
    <property type="match status" value="1"/>
</dbReference>
<dbReference type="Gene3D" id="2.40.50.140">
    <property type="entry name" value="Nucleic acid-binding proteins"/>
    <property type="match status" value="1"/>
</dbReference>
<evidence type="ECO:0000313" key="3">
    <source>
        <dbReference type="EMBL" id="TGA73090.1"/>
    </source>
</evidence>
<dbReference type="Pfam" id="PF17674">
    <property type="entry name" value="HHH_9"/>
    <property type="match status" value="1"/>
</dbReference>
<reference evidence="3 4" key="1">
    <citation type="submission" date="2019-04" db="EMBL/GenBank/DDBJ databases">
        <title>Genomic characterization of Staphylococcus petrasii strains.</title>
        <authorList>
            <person name="Vrbovska V."/>
            <person name="Kovarovic V."/>
            <person name="Maslanova I."/>
            <person name="Indrakova A."/>
            <person name="Petras P."/>
            <person name="Sedo O."/>
            <person name="Svec P."/>
            <person name="Fisarova L."/>
            <person name="Sedlacek I."/>
            <person name="Doskar J."/>
            <person name="Pantucek R."/>
        </authorList>
    </citation>
    <scope>NUCLEOTIDE SEQUENCE [LARGE SCALE GENOMIC DNA]</scope>
    <source>
        <strain evidence="3 4">CCM 8421</strain>
    </source>
</reference>
<dbReference type="SUPFAM" id="SSF158832">
    <property type="entry name" value="Tex N-terminal region-like"/>
    <property type="match status" value="1"/>
</dbReference>
<dbReference type="SUPFAM" id="SSF50249">
    <property type="entry name" value="Nucleic acid-binding proteins"/>
    <property type="match status" value="1"/>
</dbReference>
<evidence type="ECO:0000259" key="2">
    <source>
        <dbReference type="PROSITE" id="PS50126"/>
    </source>
</evidence>
<dbReference type="InterPro" id="IPR032639">
    <property type="entry name" value="Tex_YqgF"/>
</dbReference>
<dbReference type="Proteomes" id="UP000298482">
    <property type="component" value="Unassembled WGS sequence"/>
</dbReference>
<dbReference type="InterPro" id="IPR012337">
    <property type="entry name" value="RNaseH-like_sf"/>
</dbReference>
<dbReference type="InterPro" id="IPR018974">
    <property type="entry name" value="Tex-like_N"/>
</dbReference>
<sequence length="715" mass="80541">MDKNLIDEIVAKYQFSEKQVKAVLQLLEENNTVPFIARYRKEATGGLDEVQIKQISEEYQYVANLQKRKEEVIHNIEQQGLLTDELKQDILKQTKLQRVEDLYRPYKQKKKTRATEAKRKGLEPFAKWIIEGKGSDIGQQATQYLNEEVETSQDAIAGAQDIIAEHISDNPKYRNRILKDVYHQGQITTSKKKKAEDEKETYAMYYDYSEPIKRVANHRVLAMNRGEKEKVLTVKIEFDTSHIETFIEKNEVKSTNPQLQYIKEAIQDSLKRLIMPSIEREIRGDLTVKAENHAIEVFSENLKNLLLQPPMKGKQILGVDPAFRTGCKLAVINPFGTFVAKSVIYPHPPKAKVQEAEKELTRIIKENGVELIAIGNGTASRETEQFVANVIKKYNLKAQFIIVNEAGASVYSASEVARSEFPDFQVEERSAVSIGRRVQDPLSELVKIDPKSIGVGQYQHDVNQKELENALTFVVETAVNQVGVDVNTASKSLLQYVSGLSGAIAQNIIDYREENGAIKHNKEISKVKRLGAKTFEQSIGFLRIVNGTEPLDNTSIHPESYAATYNLLESLNLSISDLGSEKLKQELSNINVENTATKLELGIPTLEDIIKSLMAPNRDPRDEYETPILKSDVLSIEDLTEGMKLSGTVRNVVDFGAFVDIGVKQDGLVHVSKLSKKFVKNPMDIVSVGDIVDVWILNIDKTKDKVALTMINPNE</sequence>
<comment type="function">
    <text evidence="1">Binds mRNA; thus facilitating recognition of the initiation point. It is needed to translate mRNA with a short Shine-Dalgarno (SD) purine-rich sequence.</text>
</comment>
<dbReference type="PROSITE" id="PS50126">
    <property type="entry name" value="S1"/>
    <property type="match status" value="1"/>
</dbReference>
<proteinExistence type="predicted"/>
<accession>A0ABY2KAB4</accession>
<dbReference type="CDD" id="cd05685">
    <property type="entry name" value="S1_Tex"/>
    <property type="match status" value="1"/>
</dbReference>
<dbReference type="Pfam" id="PF16921">
    <property type="entry name" value="Tex_YqgF"/>
    <property type="match status" value="1"/>
</dbReference>